<dbReference type="GO" id="GO:0004803">
    <property type="term" value="F:transposase activity"/>
    <property type="evidence" value="ECO:0007669"/>
    <property type="project" value="InterPro"/>
</dbReference>
<dbReference type="GO" id="GO:0006313">
    <property type="term" value="P:DNA transposition"/>
    <property type="evidence" value="ECO:0007669"/>
    <property type="project" value="InterPro"/>
</dbReference>
<dbReference type="GO" id="GO:0003677">
    <property type="term" value="F:DNA binding"/>
    <property type="evidence" value="ECO:0007669"/>
    <property type="project" value="InterPro"/>
</dbReference>
<sequence>MLETPDGNLSIGMRQLNGVYTQRFNHKRGRSGHLFQGRFKSVLIDREAYFLSVSRDILLNPVHAKWSSIPKVIHGAVGVI</sequence>
<gene>
    <name evidence="1" type="ORF">JCM19235_3995</name>
</gene>
<reference evidence="1 2" key="1">
    <citation type="submission" date="2014-09" db="EMBL/GenBank/DDBJ databases">
        <title>Vibrio maritimus JCM 19235. (C45) whole genome shotgun sequence.</title>
        <authorList>
            <person name="Sawabe T."/>
            <person name="Meirelles P."/>
            <person name="Nakanishi M."/>
            <person name="Sayaka M."/>
            <person name="Hattori M."/>
            <person name="Ohkuma M."/>
        </authorList>
    </citation>
    <scope>NUCLEOTIDE SEQUENCE [LARGE SCALE GENOMIC DNA]</scope>
    <source>
        <strain evidence="2">JCM19235</strain>
    </source>
</reference>
<dbReference type="PANTHER" id="PTHR34322:SF2">
    <property type="entry name" value="TRANSPOSASE IS200-LIKE DOMAIN-CONTAINING PROTEIN"/>
    <property type="match status" value="1"/>
</dbReference>
<dbReference type="EMBL" id="BBMR01000013">
    <property type="protein sequence ID" value="GAL22479.1"/>
    <property type="molecule type" value="Genomic_DNA"/>
</dbReference>
<proteinExistence type="predicted"/>
<organism evidence="1 2">
    <name type="scientific">Vibrio maritimus</name>
    <dbReference type="NCBI Taxonomy" id="990268"/>
    <lineage>
        <taxon>Bacteria</taxon>
        <taxon>Pseudomonadati</taxon>
        <taxon>Pseudomonadota</taxon>
        <taxon>Gammaproteobacteria</taxon>
        <taxon>Vibrionales</taxon>
        <taxon>Vibrionaceae</taxon>
        <taxon>Vibrio</taxon>
    </lineage>
</organism>
<dbReference type="Proteomes" id="UP000029228">
    <property type="component" value="Unassembled WGS sequence"/>
</dbReference>
<dbReference type="STRING" id="990268.JCM19235_3995"/>
<dbReference type="Gene3D" id="3.30.70.1290">
    <property type="entry name" value="Transposase IS200-like"/>
    <property type="match status" value="1"/>
</dbReference>
<dbReference type="PANTHER" id="PTHR34322">
    <property type="entry name" value="TRANSPOSASE, Y1_TNP DOMAIN-CONTAINING"/>
    <property type="match status" value="1"/>
</dbReference>
<dbReference type="AlphaFoldDB" id="A0A090S7M4"/>
<evidence type="ECO:0000313" key="1">
    <source>
        <dbReference type="EMBL" id="GAL22479.1"/>
    </source>
</evidence>
<evidence type="ECO:0000313" key="2">
    <source>
        <dbReference type="Proteomes" id="UP000029228"/>
    </source>
</evidence>
<accession>A0A090S7M4</accession>
<dbReference type="SUPFAM" id="SSF143422">
    <property type="entry name" value="Transposase IS200-like"/>
    <property type="match status" value="1"/>
</dbReference>
<comment type="caution">
    <text evidence="1">The sequence shown here is derived from an EMBL/GenBank/DDBJ whole genome shotgun (WGS) entry which is preliminary data.</text>
</comment>
<keyword evidence="2" id="KW-1185">Reference proteome</keyword>
<name>A0A090S7M4_9VIBR</name>
<protein>
    <submittedName>
        <fullName evidence="1">Uncharacterized protein</fullName>
    </submittedName>
</protein>
<dbReference type="InterPro" id="IPR036515">
    <property type="entry name" value="Transposase_17_sf"/>
</dbReference>